<dbReference type="Gene3D" id="3.30.910.20">
    <property type="entry name" value="Skp domain"/>
    <property type="match status" value="1"/>
</dbReference>
<dbReference type="PANTHER" id="PTHR35089:SF1">
    <property type="entry name" value="CHAPERONE PROTEIN SKP"/>
    <property type="match status" value="1"/>
</dbReference>
<reference evidence="4" key="2">
    <citation type="submission" date="2021-09" db="EMBL/GenBank/DDBJ databases">
        <authorList>
            <person name="Gilroy R."/>
        </authorList>
    </citation>
    <scope>NUCLEOTIDE SEQUENCE</scope>
    <source>
        <strain evidence="4">4100</strain>
    </source>
</reference>
<dbReference type="SMART" id="SM00935">
    <property type="entry name" value="OmpH"/>
    <property type="match status" value="1"/>
</dbReference>
<dbReference type="InterPro" id="IPR005632">
    <property type="entry name" value="Chaperone_Skp"/>
</dbReference>
<dbReference type="AlphaFoldDB" id="A0A921JI32"/>
<reference evidence="4" key="1">
    <citation type="journal article" date="2021" name="PeerJ">
        <title>Extensive microbial diversity within the chicken gut microbiome revealed by metagenomics and culture.</title>
        <authorList>
            <person name="Gilroy R."/>
            <person name="Ravi A."/>
            <person name="Getino M."/>
            <person name="Pursley I."/>
            <person name="Horton D.L."/>
            <person name="Alikhan N.F."/>
            <person name="Baker D."/>
            <person name="Gharbi K."/>
            <person name="Hall N."/>
            <person name="Watson M."/>
            <person name="Adriaenssens E.M."/>
            <person name="Foster-Nyarko E."/>
            <person name="Jarju S."/>
            <person name="Secka A."/>
            <person name="Antonio M."/>
            <person name="Oren A."/>
            <person name="Chaudhuri R.R."/>
            <person name="La Ragione R."/>
            <person name="Hildebrand F."/>
            <person name="Pallen M.J."/>
        </authorList>
    </citation>
    <scope>NUCLEOTIDE SEQUENCE</scope>
    <source>
        <strain evidence="4">4100</strain>
    </source>
</reference>
<evidence type="ECO:0000256" key="3">
    <source>
        <dbReference type="SAM" id="SignalP"/>
    </source>
</evidence>
<dbReference type="GO" id="GO:0050821">
    <property type="term" value="P:protein stabilization"/>
    <property type="evidence" value="ECO:0007669"/>
    <property type="project" value="TreeGrafter"/>
</dbReference>
<dbReference type="GO" id="GO:0005829">
    <property type="term" value="C:cytosol"/>
    <property type="evidence" value="ECO:0007669"/>
    <property type="project" value="TreeGrafter"/>
</dbReference>
<dbReference type="GO" id="GO:0051082">
    <property type="term" value="F:unfolded protein binding"/>
    <property type="evidence" value="ECO:0007669"/>
    <property type="project" value="InterPro"/>
</dbReference>
<accession>A0A921JI32</accession>
<sequence>MIKKILAVLAVVAIALPVCTMAQSKFGIVNPDAIMRDLPELANAQKELEAVSAKYQKEDSVLQTEIQLKYDDLQKTMRNDPNTPQAIQERRMQEIQDMTNKYQQFRQNAQQDIQRQQETLLAPVQQKVVSAIKAVGELGGYTFIFTSEVPAYVGKDVVDVTPEVRKQLGLK</sequence>
<evidence type="ECO:0000256" key="2">
    <source>
        <dbReference type="ARBA" id="ARBA00022729"/>
    </source>
</evidence>
<dbReference type="Proteomes" id="UP000711407">
    <property type="component" value="Unassembled WGS sequence"/>
</dbReference>
<dbReference type="InterPro" id="IPR024930">
    <property type="entry name" value="Skp_dom_sf"/>
</dbReference>
<evidence type="ECO:0000313" key="5">
    <source>
        <dbReference type="Proteomes" id="UP000711407"/>
    </source>
</evidence>
<feature type="chain" id="PRO_5037875675" evidence="3">
    <location>
        <begin position="23"/>
        <end position="171"/>
    </location>
</feature>
<dbReference type="Pfam" id="PF03938">
    <property type="entry name" value="OmpH"/>
    <property type="match status" value="1"/>
</dbReference>
<comment type="similarity">
    <text evidence="1">Belongs to the Skp family.</text>
</comment>
<dbReference type="EMBL" id="DYXT01000032">
    <property type="protein sequence ID" value="HJE39355.1"/>
    <property type="molecule type" value="Genomic_DNA"/>
</dbReference>
<dbReference type="PANTHER" id="PTHR35089">
    <property type="entry name" value="CHAPERONE PROTEIN SKP"/>
    <property type="match status" value="1"/>
</dbReference>
<organism evidence="4 5">
    <name type="scientific">Candidatus Amulumruptor caecigallinarius</name>
    <dbReference type="NCBI Taxonomy" id="2109911"/>
    <lineage>
        <taxon>Bacteria</taxon>
        <taxon>Pseudomonadati</taxon>
        <taxon>Bacteroidota</taxon>
        <taxon>Bacteroidia</taxon>
        <taxon>Bacteroidales</taxon>
        <taxon>Muribaculaceae</taxon>
        <taxon>Candidatus Amulumruptor</taxon>
    </lineage>
</organism>
<evidence type="ECO:0000313" key="4">
    <source>
        <dbReference type="EMBL" id="HJE39355.1"/>
    </source>
</evidence>
<gene>
    <name evidence="4" type="ORF">K8V47_06325</name>
</gene>
<comment type="caution">
    <text evidence="4">The sequence shown here is derived from an EMBL/GenBank/DDBJ whole genome shotgun (WGS) entry which is preliminary data.</text>
</comment>
<feature type="signal peptide" evidence="3">
    <location>
        <begin position="1"/>
        <end position="22"/>
    </location>
</feature>
<keyword evidence="2 3" id="KW-0732">Signal</keyword>
<proteinExistence type="inferred from homology"/>
<protein>
    <submittedName>
        <fullName evidence="4">OmpH family outer membrane protein</fullName>
    </submittedName>
</protein>
<dbReference type="SUPFAM" id="SSF111384">
    <property type="entry name" value="OmpH-like"/>
    <property type="match status" value="1"/>
</dbReference>
<name>A0A921JI32_9BACT</name>
<evidence type="ECO:0000256" key="1">
    <source>
        <dbReference type="ARBA" id="ARBA00009091"/>
    </source>
</evidence>